<keyword evidence="2" id="KW-0378">Hydrolase</keyword>
<accession>A0ABV3IQS6</accession>
<dbReference type="EMBL" id="JBFASG010000006">
    <property type="protein sequence ID" value="MEV4922849.1"/>
    <property type="molecule type" value="Genomic_DNA"/>
</dbReference>
<dbReference type="Pfam" id="PF05547">
    <property type="entry name" value="Peptidase_M6"/>
    <property type="match status" value="1"/>
</dbReference>
<feature type="domain" description="Peptidase M6-like" evidence="1">
    <location>
        <begin position="90"/>
        <end position="309"/>
    </location>
</feature>
<dbReference type="PANTHER" id="PTHR41775">
    <property type="entry name" value="SECRETED PROTEIN-RELATED"/>
    <property type="match status" value="1"/>
</dbReference>
<dbReference type="GO" id="GO:0008237">
    <property type="term" value="F:metallopeptidase activity"/>
    <property type="evidence" value="ECO:0007669"/>
    <property type="project" value="UniProtKB-KW"/>
</dbReference>
<keyword evidence="2" id="KW-0482">Metalloprotease</keyword>
<dbReference type="RefSeq" id="WP_366087309.1">
    <property type="nucleotide sequence ID" value="NZ_JBFASG010000006.1"/>
</dbReference>
<gene>
    <name evidence="2" type="ORF">AB0L03_08340</name>
</gene>
<dbReference type="InterPro" id="IPR008757">
    <property type="entry name" value="Peptidase_M6-like_domain"/>
</dbReference>
<sequence length="478" mass="52283">MRNTRTTRACPVPLSPDALAQLYATYADLLASGRLPEGTSFENYYYIWRSGRRSERLTGLDDGAVGVGPAAGRERIERPSKQLKGVIRSLVLLVDFPDRPHDANHRTGHFDKLLFSANSLPTGSMRDYYRTISGFQSFGDNGIDVQGEVHGWFRLPQPLSFYADGNSGLNDGFPRNSQGMARDAVKLALAEGVDFKPFDVLGENTVTVLFIVHAGRGAEETTSRDDIWSLKWGIPGESPNGPEGLEVAPGLRVQTFLTVPEDCAMGVCAHEWGHLAARWADFYDTGQLEATTSNGLGNYCLMASGNWGNHGLTPALPNGMLRMFHGWVTPRSITSTTKDVVLRPAAESGDLLFVQNPDTMTDLQYIIVEYRRRRGQDASLPDEGMAVYVVDEAIKDVNREDRLAIELMQADGKRDLAAIFGRGNRGDSDDLYPSLGNAALGESTRPALNLPNGKFSGVSIEVQGNPGDKEMGVDIHME</sequence>
<keyword evidence="2" id="KW-0645">Protease</keyword>
<dbReference type="PANTHER" id="PTHR41775:SF1">
    <property type="entry name" value="PEPTIDASE M6-LIKE DOMAIN-CONTAINING PROTEIN"/>
    <property type="match status" value="1"/>
</dbReference>
<dbReference type="NCBIfam" id="TIGR03296">
    <property type="entry name" value="M6dom_TIGR03296"/>
    <property type="match status" value="1"/>
</dbReference>
<protein>
    <submittedName>
        <fullName evidence="2">M6 family metalloprotease domain-containing protein</fullName>
    </submittedName>
</protein>
<keyword evidence="3" id="KW-1185">Reference proteome</keyword>
<name>A0ABV3IQS6_9ACTN</name>
<proteinExistence type="predicted"/>
<evidence type="ECO:0000259" key="1">
    <source>
        <dbReference type="Pfam" id="PF05547"/>
    </source>
</evidence>
<evidence type="ECO:0000313" key="2">
    <source>
        <dbReference type="EMBL" id="MEV4922849.1"/>
    </source>
</evidence>
<organism evidence="2 3">
    <name type="scientific">Streptomyces roseoverticillatus</name>
    <dbReference type="NCBI Taxonomy" id="66429"/>
    <lineage>
        <taxon>Bacteria</taxon>
        <taxon>Bacillati</taxon>
        <taxon>Actinomycetota</taxon>
        <taxon>Actinomycetes</taxon>
        <taxon>Kitasatosporales</taxon>
        <taxon>Streptomycetaceae</taxon>
        <taxon>Streptomyces</taxon>
    </lineage>
</organism>
<dbReference type="Proteomes" id="UP001552479">
    <property type="component" value="Unassembled WGS sequence"/>
</dbReference>
<evidence type="ECO:0000313" key="3">
    <source>
        <dbReference type="Proteomes" id="UP001552479"/>
    </source>
</evidence>
<comment type="caution">
    <text evidence="2">The sequence shown here is derived from an EMBL/GenBank/DDBJ whole genome shotgun (WGS) entry which is preliminary data.</text>
</comment>
<reference evidence="2 3" key="1">
    <citation type="submission" date="2024-06" db="EMBL/GenBank/DDBJ databases">
        <title>The Natural Products Discovery Center: Release of the First 8490 Sequenced Strains for Exploring Actinobacteria Biosynthetic Diversity.</title>
        <authorList>
            <person name="Kalkreuter E."/>
            <person name="Kautsar S.A."/>
            <person name="Yang D."/>
            <person name="Bader C.D."/>
            <person name="Teijaro C.N."/>
            <person name="Fluegel L."/>
            <person name="Davis C.M."/>
            <person name="Simpson J.R."/>
            <person name="Lauterbach L."/>
            <person name="Steele A.D."/>
            <person name="Gui C."/>
            <person name="Meng S."/>
            <person name="Li G."/>
            <person name="Viehrig K."/>
            <person name="Ye F."/>
            <person name="Su P."/>
            <person name="Kiefer A.F."/>
            <person name="Nichols A."/>
            <person name="Cepeda A.J."/>
            <person name="Yan W."/>
            <person name="Fan B."/>
            <person name="Jiang Y."/>
            <person name="Adhikari A."/>
            <person name="Zheng C.-J."/>
            <person name="Schuster L."/>
            <person name="Cowan T.M."/>
            <person name="Smanski M.J."/>
            <person name="Chevrette M.G."/>
            <person name="De Carvalho L.P.S."/>
            <person name="Shen B."/>
        </authorList>
    </citation>
    <scope>NUCLEOTIDE SEQUENCE [LARGE SCALE GENOMIC DNA]</scope>
    <source>
        <strain evidence="2 3">NPDC053791</strain>
    </source>
</reference>